<dbReference type="SUPFAM" id="SSF52833">
    <property type="entry name" value="Thioredoxin-like"/>
    <property type="match status" value="1"/>
</dbReference>
<dbReference type="PROSITE" id="PS50404">
    <property type="entry name" value="GST_NTER"/>
    <property type="match status" value="1"/>
</dbReference>
<dbReference type="Gene3D" id="1.20.1050.10">
    <property type="match status" value="1"/>
</dbReference>
<dbReference type="Gene3D" id="3.40.30.10">
    <property type="entry name" value="Glutaredoxin"/>
    <property type="match status" value="1"/>
</dbReference>
<dbReference type="InterPro" id="IPR004046">
    <property type="entry name" value="GST_C"/>
</dbReference>
<dbReference type="InterPro" id="IPR036282">
    <property type="entry name" value="Glutathione-S-Trfase_C_sf"/>
</dbReference>
<dbReference type="GO" id="GO:0006559">
    <property type="term" value="P:L-phenylalanine catabolic process"/>
    <property type="evidence" value="ECO:0007669"/>
    <property type="project" value="TreeGrafter"/>
</dbReference>
<dbReference type="InterPro" id="IPR036249">
    <property type="entry name" value="Thioredoxin-like_sf"/>
</dbReference>
<evidence type="ECO:0000313" key="3">
    <source>
        <dbReference type="Proteomes" id="UP000191980"/>
    </source>
</evidence>
<dbReference type="GO" id="GO:0006749">
    <property type="term" value="P:glutathione metabolic process"/>
    <property type="evidence" value="ECO:0007669"/>
    <property type="project" value="TreeGrafter"/>
</dbReference>
<dbReference type="AlphaFoldDB" id="A0A1V8MAT4"/>
<dbReference type="SUPFAM" id="SSF47616">
    <property type="entry name" value="GST C-terminal domain-like"/>
    <property type="match status" value="1"/>
</dbReference>
<dbReference type="EMBL" id="LPUF01000001">
    <property type="protein sequence ID" value="OQK18423.1"/>
    <property type="molecule type" value="Genomic_DNA"/>
</dbReference>
<sequence length="241" mass="28558">MITLYQFPISHYCEKVRWSLDYKQLDYRVKNLLPGLHVMKTKELAGHSSVPILVDKNKVIQGSAHIITYLDKNFPQPGLTPDDLQFKEQALKWERYVDKEIGPHIRRSFYHILLQHPDVVIPFFTHNGPWYGKLILRRIFPKLKNRMQSLMNINELSARESQQKMAVAIERLHQHYLQHDFLVGNQFTRADLAAASLLAPFCMPEKYGLDWPERLPLELEDLIRQFQQKTDWVNDMYAQFR</sequence>
<dbReference type="GO" id="GO:0016034">
    <property type="term" value="F:maleylacetoacetate isomerase activity"/>
    <property type="evidence" value="ECO:0007669"/>
    <property type="project" value="TreeGrafter"/>
</dbReference>
<dbReference type="InterPro" id="IPR004045">
    <property type="entry name" value="Glutathione_S-Trfase_N"/>
</dbReference>
<dbReference type="GO" id="GO:0004364">
    <property type="term" value="F:glutathione transferase activity"/>
    <property type="evidence" value="ECO:0007669"/>
    <property type="project" value="TreeGrafter"/>
</dbReference>
<dbReference type="PANTHER" id="PTHR42673">
    <property type="entry name" value="MALEYLACETOACETATE ISOMERASE"/>
    <property type="match status" value="1"/>
</dbReference>
<evidence type="ECO:0000313" key="2">
    <source>
        <dbReference type="EMBL" id="OQK18423.1"/>
    </source>
</evidence>
<dbReference type="Pfam" id="PF00043">
    <property type="entry name" value="GST_C"/>
    <property type="match status" value="1"/>
</dbReference>
<dbReference type="STRING" id="1420851.AU255_11580"/>
<name>A0A1V8MAT4_9GAMM</name>
<evidence type="ECO:0000259" key="1">
    <source>
        <dbReference type="PROSITE" id="PS50404"/>
    </source>
</evidence>
<accession>A0A1V8MAT4</accession>
<keyword evidence="2" id="KW-0808">Transferase</keyword>
<dbReference type="PANTHER" id="PTHR42673:SF4">
    <property type="entry name" value="MALEYLACETOACETATE ISOMERASE"/>
    <property type="match status" value="1"/>
</dbReference>
<dbReference type="SFLD" id="SFLDS00019">
    <property type="entry name" value="Glutathione_Transferase_(cytos"/>
    <property type="match status" value="1"/>
</dbReference>
<dbReference type="Pfam" id="PF13417">
    <property type="entry name" value="GST_N_3"/>
    <property type="match status" value="1"/>
</dbReference>
<organism evidence="2 3">
    <name type="scientific">Methyloprofundus sedimenti</name>
    <dbReference type="NCBI Taxonomy" id="1420851"/>
    <lineage>
        <taxon>Bacteria</taxon>
        <taxon>Pseudomonadati</taxon>
        <taxon>Pseudomonadota</taxon>
        <taxon>Gammaproteobacteria</taxon>
        <taxon>Methylococcales</taxon>
        <taxon>Methylococcaceae</taxon>
        <taxon>Methyloprofundus</taxon>
    </lineage>
</organism>
<keyword evidence="3" id="KW-1185">Reference proteome</keyword>
<dbReference type="CDD" id="cd00570">
    <property type="entry name" value="GST_N_family"/>
    <property type="match status" value="1"/>
</dbReference>
<comment type="caution">
    <text evidence="2">The sequence shown here is derived from an EMBL/GenBank/DDBJ whole genome shotgun (WGS) entry which is preliminary data.</text>
</comment>
<gene>
    <name evidence="2" type="ORF">AU255_11580</name>
</gene>
<dbReference type="OrthoDB" id="5242791at2"/>
<reference evidence="2 3" key="1">
    <citation type="submission" date="2015-12" db="EMBL/GenBank/DDBJ databases">
        <authorList>
            <person name="Shamseldin A."/>
            <person name="Moawad H."/>
            <person name="Abd El-Rahim W.M."/>
            <person name="Sadowsky M.J."/>
        </authorList>
    </citation>
    <scope>NUCLEOTIDE SEQUENCE [LARGE SCALE GENOMIC DNA]</scope>
    <source>
        <strain evidence="2 3">WF1</strain>
    </source>
</reference>
<dbReference type="RefSeq" id="WP_080523024.1">
    <property type="nucleotide sequence ID" value="NZ_LPUF01000001.1"/>
</dbReference>
<dbReference type="InterPro" id="IPR040079">
    <property type="entry name" value="Glutathione_S-Trfase"/>
</dbReference>
<proteinExistence type="predicted"/>
<feature type="domain" description="GST N-terminal" evidence="1">
    <location>
        <begin position="1"/>
        <end position="78"/>
    </location>
</feature>
<dbReference type="Proteomes" id="UP000191980">
    <property type="component" value="Unassembled WGS sequence"/>
</dbReference>
<protein>
    <submittedName>
        <fullName evidence="2">Glutathione S-transferase</fullName>
    </submittedName>
</protein>